<reference evidence="1 2" key="1">
    <citation type="journal article" date="2023" name="Plants (Basel)">
        <title>Bridging the Gap: Combining Genomics and Transcriptomics Approaches to Understand Stylosanthes scabra, an Orphan Legume from the Brazilian Caatinga.</title>
        <authorList>
            <person name="Ferreira-Neto J.R.C."/>
            <person name="da Silva M.D."/>
            <person name="Binneck E."/>
            <person name="de Melo N.F."/>
            <person name="da Silva R.H."/>
            <person name="de Melo A.L.T.M."/>
            <person name="Pandolfi V."/>
            <person name="Bustamante F.O."/>
            <person name="Brasileiro-Vidal A.C."/>
            <person name="Benko-Iseppon A.M."/>
        </authorList>
    </citation>
    <scope>NUCLEOTIDE SEQUENCE [LARGE SCALE GENOMIC DNA]</scope>
    <source>
        <tissue evidence="1">Leaves</tissue>
    </source>
</reference>
<organism evidence="1 2">
    <name type="scientific">Stylosanthes scabra</name>
    <dbReference type="NCBI Taxonomy" id="79078"/>
    <lineage>
        <taxon>Eukaryota</taxon>
        <taxon>Viridiplantae</taxon>
        <taxon>Streptophyta</taxon>
        <taxon>Embryophyta</taxon>
        <taxon>Tracheophyta</taxon>
        <taxon>Spermatophyta</taxon>
        <taxon>Magnoliopsida</taxon>
        <taxon>eudicotyledons</taxon>
        <taxon>Gunneridae</taxon>
        <taxon>Pentapetalae</taxon>
        <taxon>rosids</taxon>
        <taxon>fabids</taxon>
        <taxon>Fabales</taxon>
        <taxon>Fabaceae</taxon>
        <taxon>Papilionoideae</taxon>
        <taxon>50 kb inversion clade</taxon>
        <taxon>dalbergioids sensu lato</taxon>
        <taxon>Dalbergieae</taxon>
        <taxon>Pterocarpus clade</taxon>
        <taxon>Stylosanthes</taxon>
    </lineage>
</organism>
<accession>A0ABU6XVD7</accession>
<dbReference type="Proteomes" id="UP001341840">
    <property type="component" value="Unassembled WGS sequence"/>
</dbReference>
<name>A0ABU6XVD7_9FABA</name>
<protein>
    <submittedName>
        <fullName evidence="1">Uncharacterized protein</fullName>
    </submittedName>
</protein>
<sequence>MPPRLKPASPLSSAALYLLNATTEKEQKEAWKARKEENRATGQNRAKVSITQCSCLGATTHA</sequence>
<proteinExistence type="predicted"/>
<dbReference type="EMBL" id="JASCZI010213642">
    <property type="protein sequence ID" value="MED6201486.1"/>
    <property type="molecule type" value="Genomic_DNA"/>
</dbReference>
<evidence type="ECO:0000313" key="2">
    <source>
        <dbReference type="Proteomes" id="UP001341840"/>
    </source>
</evidence>
<gene>
    <name evidence="1" type="ORF">PIB30_095542</name>
</gene>
<comment type="caution">
    <text evidence="1">The sequence shown here is derived from an EMBL/GenBank/DDBJ whole genome shotgun (WGS) entry which is preliminary data.</text>
</comment>
<evidence type="ECO:0000313" key="1">
    <source>
        <dbReference type="EMBL" id="MED6201486.1"/>
    </source>
</evidence>
<keyword evidence="2" id="KW-1185">Reference proteome</keyword>